<gene>
    <name evidence="5" type="ORF">EV420DRAFT_1272111</name>
</gene>
<comment type="caution">
    <text evidence="5">The sequence shown here is derived from an EMBL/GenBank/DDBJ whole genome shotgun (WGS) entry which is preliminary data.</text>
</comment>
<dbReference type="RefSeq" id="XP_060329196.1">
    <property type="nucleotide sequence ID" value="XM_060467678.1"/>
</dbReference>
<dbReference type="Pfam" id="PF01476">
    <property type="entry name" value="LysM"/>
    <property type="match status" value="2"/>
</dbReference>
<dbReference type="InterPro" id="IPR018392">
    <property type="entry name" value="LysM"/>
</dbReference>
<dbReference type="Gene3D" id="3.10.350.10">
    <property type="entry name" value="LysM domain"/>
    <property type="match status" value="2"/>
</dbReference>
<keyword evidence="6" id="KW-1185">Reference proteome</keyword>
<dbReference type="GO" id="GO:0008061">
    <property type="term" value="F:chitin binding"/>
    <property type="evidence" value="ECO:0007669"/>
    <property type="project" value="UniProtKB-KW"/>
</dbReference>
<dbReference type="InterPro" id="IPR036779">
    <property type="entry name" value="LysM_dom_sf"/>
</dbReference>
<keyword evidence="3" id="KW-0732">Signal</keyword>
<evidence type="ECO:0000259" key="4">
    <source>
        <dbReference type="PROSITE" id="PS51782"/>
    </source>
</evidence>
<dbReference type="GeneID" id="85351226"/>
<evidence type="ECO:0000256" key="1">
    <source>
        <dbReference type="ARBA" id="ARBA00022669"/>
    </source>
</evidence>
<proteinExistence type="predicted"/>
<sequence length="135" mass="14159">MLFALIFALFITTILNLGAAQDNCAREYTVVTGDTCNGISTAQNVSTFQLAHVNTVIDAACDNLQVGQVLCLGIIGQDCNETVVVMSGDTCSSIAQANDIDLSILLVNNRNVNAACTNLLVDTVLCVASGIIPYT</sequence>
<dbReference type="CDD" id="cd00118">
    <property type="entry name" value="LysM"/>
    <property type="match status" value="2"/>
</dbReference>
<name>A0AA39N2D8_ARMTA</name>
<dbReference type="SMART" id="SM00257">
    <property type="entry name" value="LysM"/>
    <property type="match status" value="2"/>
</dbReference>
<dbReference type="AlphaFoldDB" id="A0AA39N2D8"/>
<dbReference type="InterPro" id="IPR052210">
    <property type="entry name" value="LysM1-like"/>
</dbReference>
<dbReference type="PROSITE" id="PS51782">
    <property type="entry name" value="LYSM"/>
    <property type="match status" value="2"/>
</dbReference>
<evidence type="ECO:0000256" key="2">
    <source>
        <dbReference type="ARBA" id="ARBA00023026"/>
    </source>
</evidence>
<organism evidence="5 6">
    <name type="scientific">Armillaria tabescens</name>
    <name type="common">Ringless honey mushroom</name>
    <name type="synonym">Agaricus tabescens</name>
    <dbReference type="NCBI Taxonomy" id="1929756"/>
    <lineage>
        <taxon>Eukaryota</taxon>
        <taxon>Fungi</taxon>
        <taxon>Dikarya</taxon>
        <taxon>Basidiomycota</taxon>
        <taxon>Agaricomycotina</taxon>
        <taxon>Agaricomycetes</taxon>
        <taxon>Agaricomycetidae</taxon>
        <taxon>Agaricales</taxon>
        <taxon>Marasmiineae</taxon>
        <taxon>Physalacriaceae</taxon>
        <taxon>Desarmillaria</taxon>
    </lineage>
</organism>
<protein>
    <recommendedName>
        <fullName evidence="4">LysM domain-containing protein</fullName>
    </recommendedName>
</protein>
<accession>A0AA39N2D8</accession>
<feature type="signal peptide" evidence="3">
    <location>
        <begin position="1"/>
        <end position="20"/>
    </location>
</feature>
<evidence type="ECO:0000256" key="3">
    <source>
        <dbReference type="SAM" id="SignalP"/>
    </source>
</evidence>
<feature type="chain" id="PRO_5041253764" description="LysM domain-containing protein" evidence="3">
    <location>
        <begin position="21"/>
        <end position="135"/>
    </location>
</feature>
<keyword evidence="1" id="KW-0147">Chitin-binding</keyword>
<dbReference type="Proteomes" id="UP001175211">
    <property type="component" value="Unassembled WGS sequence"/>
</dbReference>
<evidence type="ECO:0000313" key="5">
    <source>
        <dbReference type="EMBL" id="KAK0455686.1"/>
    </source>
</evidence>
<dbReference type="PANTHER" id="PTHR34997:SF1">
    <property type="entry name" value="PEPTIDOGLYCAN-BINDING LYSIN DOMAIN"/>
    <property type="match status" value="1"/>
</dbReference>
<evidence type="ECO:0000313" key="6">
    <source>
        <dbReference type="Proteomes" id="UP001175211"/>
    </source>
</evidence>
<feature type="domain" description="LysM" evidence="4">
    <location>
        <begin position="81"/>
        <end position="127"/>
    </location>
</feature>
<dbReference type="EMBL" id="JAUEPS010000024">
    <property type="protein sequence ID" value="KAK0455686.1"/>
    <property type="molecule type" value="Genomic_DNA"/>
</dbReference>
<feature type="domain" description="LysM" evidence="4">
    <location>
        <begin position="26"/>
        <end position="72"/>
    </location>
</feature>
<dbReference type="PANTHER" id="PTHR34997">
    <property type="entry name" value="AM15"/>
    <property type="match status" value="1"/>
</dbReference>
<reference evidence="5" key="1">
    <citation type="submission" date="2023-06" db="EMBL/GenBank/DDBJ databases">
        <authorList>
            <consortium name="Lawrence Berkeley National Laboratory"/>
            <person name="Ahrendt S."/>
            <person name="Sahu N."/>
            <person name="Indic B."/>
            <person name="Wong-Bajracharya J."/>
            <person name="Merenyi Z."/>
            <person name="Ke H.-M."/>
            <person name="Monk M."/>
            <person name="Kocsube S."/>
            <person name="Drula E."/>
            <person name="Lipzen A."/>
            <person name="Balint B."/>
            <person name="Henrissat B."/>
            <person name="Andreopoulos B."/>
            <person name="Martin F.M."/>
            <person name="Harder C.B."/>
            <person name="Rigling D."/>
            <person name="Ford K.L."/>
            <person name="Foster G.D."/>
            <person name="Pangilinan J."/>
            <person name="Papanicolaou A."/>
            <person name="Barry K."/>
            <person name="LaButti K."/>
            <person name="Viragh M."/>
            <person name="Koriabine M."/>
            <person name="Yan M."/>
            <person name="Riley R."/>
            <person name="Champramary S."/>
            <person name="Plett K.L."/>
            <person name="Tsai I.J."/>
            <person name="Slot J."/>
            <person name="Sipos G."/>
            <person name="Plett J."/>
            <person name="Nagy L.G."/>
            <person name="Grigoriev I.V."/>
        </authorList>
    </citation>
    <scope>NUCLEOTIDE SEQUENCE</scope>
    <source>
        <strain evidence="5">CCBAS 213</strain>
    </source>
</reference>
<keyword evidence="2" id="KW-0843">Virulence</keyword>
<dbReference type="SUPFAM" id="SSF54106">
    <property type="entry name" value="LysM domain"/>
    <property type="match status" value="2"/>
</dbReference>